<dbReference type="Proteomes" id="UP000264445">
    <property type="component" value="Unassembled WGS sequence"/>
</dbReference>
<dbReference type="EMBL" id="DOLB01000070">
    <property type="protein sequence ID" value="HBT49009.1"/>
    <property type="molecule type" value="Genomic_DNA"/>
</dbReference>
<protein>
    <submittedName>
        <fullName evidence="1">Uncharacterized protein</fullName>
    </submittedName>
</protein>
<proteinExistence type="predicted"/>
<evidence type="ECO:0000313" key="1">
    <source>
        <dbReference type="EMBL" id="HBT49009.1"/>
    </source>
</evidence>
<dbReference type="AlphaFoldDB" id="A0A357VLD0"/>
<organism evidence="1 2">
    <name type="scientific">Caldanaerobacter subterraneus</name>
    <dbReference type="NCBI Taxonomy" id="911092"/>
    <lineage>
        <taxon>Bacteria</taxon>
        <taxon>Bacillati</taxon>
        <taxon>Bacillota</taxon>
        <taxon>Clostridia</taxon>
        <taxon>Thermoanaerobacterales</taxon>
        <taxon>Thermoanaerobacteraceae</taxon>
        <taxon>Caldanaerobacter</taxon>
    </lineage>
</organism>
<accession>A0A357VLD0</accession>
<feature type="non-terminal residue" evidence="1">
    <location>
        <position position="1"/>
    </location>
</feature>
<gene>
    <name evidence="1" type="ORF">DEA61_04020</name>
</gene>
<name>A0A357VLD0_9THEO</name>
<sequence length="123" mass="14726">LSQDQTLHLILKNLPLLPSLAVHFSRSLKIIYQELFYNIKSFSCCQVLCCPYQFQTTKYNISCFFDTLKRDISPFSPFTQKYPSITPKFFRILNNTLFFVEYRKSKKINKKSPKRLLFYLFEN</sequence>
<comment type="caution">
    <text evidence="1">The sequence shown here is derived from an EMBL/GenBank/DDBJ whole genome shotgun (WGS) entry which is preliminary data.</text>
</comment>
<evidence type="ECO:0000313" key="2">
    <source>
        <dbReference type="Proteomes" id="UP000264445"/>
    </source>
</evidence>
<reference evidence="1 2" key="1">
    <citation type="journal article" date="2018" name="Nat. Biotechnol.">
        <title>A standardized bacterial taxonomy based on genome phylogeny substantially revises the tree of life.</title>
        <authorList>
            <person name="Parks D.H."/>
            <person name="Chuvochina M."/>
            <person name="Waite D.W."/>
            <person name="Rinke C."/>
            <person name="Skarshewski A."/>
            <person name="Chaumeil P.A."/>
            <person name="Hugenholtz P."/>
        </authorList>
    </citation>
    <scope>NUCLEOTIDE SEQUENCE [LARGE SCALE GENOMIC DNA]</scope>
    <source>
        <strain evidence="1">UBA12544</strain>
    </source>
</reference>